<dbReference type="CDD" id="cd00082">
    <property type="entry name" value="HisKA"/>
    <property type="match status" value="1"/>
</dbReference>
<keyword evidence="6 13" id="KW-0812">Transmembrane</keyword>
<keyword evidence="10 13" id="KW-1133">Transmembrane helix</keyword>
<dbReference type="EC" id="2.7.13.3" evidence="3"/>
<dbReference type="Pfam" id="PF11845">
    <property type="entry name" value="Tll0287-like"/>
    <property type="match status" value="1"/>
</dbReference>
<feature type="modified residue" description="4-aspartylphosphate" evidence="12">
    <location>
        <position position="1214"/>
    </location>
</feature>
<evidence type="ECO:0000256" key="5">
    <source>
        <dbReference type="ARBA" id="ARBA00022679"/>
    </source>
</evidence>
<dbReference type="NCBIfam" id="TIGR00229">
    <property type="entry name" value="sensory_box"/>
    <property type="match status" value="2"/>
</dbReference>
<feature type="domain" description="Response regulatory" evidence="15">
    <location>
        <begin position="1165"/>
        <end position="1284"/>
    </location>
</feature>
<evidence type="ECO:0000256" key="8">
    <source>
        <dbReference type="ARBA" id="ARBA00022777"/>
    </source>
</evidence>
<dbReference type="CDD" id="cd00130">
    <property type="entry name" value="PAS"/>
    <property type="match status" value="2"/>
</dbReference>
<dbReference type="GO" id="GO:0005524">
    <property type="term" value="F:ATP binding"/>
    <property type="evidence" value="ECO:0007669"/>
    <property type="project" value="UniProtKB-KW"/>
</dbReference>
<dbReference type="InterPro" id="IPR001789">
    <property type="entry name" value="Sig_transdc_resp-reg_receiver"/>
</dbReference>
<dbReference type="Gene3D" id="1.10.287.130">
    <property type="match status" value="1"/>
</dbReference>
<evidence type="ECO:0000256" key="7">
    <source>
        <dbReference type="ARBA" id="ARBA00022741"/>
    </source>
</evidence>
<dbReference type="InterPro" id="IPR021796">
    <property type="entry name" value="Tll0287-like_dom"/>
</dbReference>
<accession>A0A1S7LMG0</accession>
<evidence type="ECO:0000256" key="3">
    <source>
        <dbReference type="ARBA" id="ARBA00012438"/>
    </source>
</evidence>
<evidence type="ECO:0000256" key="13">
    <source>
        <dbReference type="SAM" id="Phobius"/>
    </source>
</evidence>
<name>A0A1S7LMG0_MAGMO</name>
<proteinExistence type="predicted"/>
<keyword evidence="9" id="KW-0067">ATP-binding</keyword>
<dbReference type="GO" id="GO:0005886">
    <property type="term" value="C:plasma membrane"/>
    <property type="evidence" value="ECO:0007669"/>
    <property type="project" value="TreeGrafter"/>
</dbReference>
<dbReference type="InterPro" id="IPR013656">
    <property type="entry name" value="PAS_4"/>
</dbReference>
<evidence type="ECO:0000256" key="2">
    <source>
        <dbReference type="ARBA" id="ARBA00004370"/>
    </source>
</evidence>
<evidence type="ECO:0000256" key="6">
    <source>
        <dbReference type="ARBA" id="ARBA00022692"/>
    </source>
</evidence>
<keyword evidence="7" id="KW-0547">Nucleotide-binding</keyword>
<dbReference type="Pfam" id="PF13426">
    <property type="entry name" value="PAS_9"/>
    <property type="match status" value="1"/>
</dbReference>
<dbReference type="GO" id="GO:0000155">
    <property type="term" value="F:phosphorelay sensor kinase activity"/>
    <property type="evidence" value="ECO:0007669"/>
    <property type="project" value="InterPro"/>
</dbReference>
<dbReference type="SMART" id="SM00091">
    <property type="entry name" value="PAS"/>
    <property type="match status" value="4"/>
</dbReference>
<evidence type="ECO:0000256" key="9">
    <source>
        <dbReference type="ARBA" id="ARBA00022840"/>
    </source>
</evidence>
<keyword evidence="8 18" id="KW-0418">Kinase</keyword>
<dbReference type="InterPro" id="IPR003661">
    <property type="entry name" value="HisK_dim/P_dom"/>
</dbReference>
<dbReference type="PROSITE" id="PS50109">
    <property type="entry name" value="HIS_KIN"/>
    <property type="match status" value="1"/>
</dbReference>
<dbReference type="Gene3D" id="3.40.50.2300">
    <property type="match status" value="1"/>
</dbReference>
<dbReference type="Pfam" id="PF02518">
    <property type="entry name" value="HATPase_c"/>
    <property type="match status" value="1"/>
</dbReference>
<dbReference type="PANTHER" id="PTHR43047">
    <property type="entry name" value="TWO-COMPONENT HISTIDINE PROTEIN KINASE"/>
    <property type="match status" value="1"/>
</dbReference>
<protein>
    <recommendedName>
        <fullName evidence="3">histidine kinase</fullName>
        <ecNumber evidence="3">2.7.13.3</ecNumber>
    </recommendedName>
</protein>
<feature type="domain" description="PAC" evidence="17">
    <location>
        <begin position="611"/>
        <end position="663"/>
    </location>
</feature>
<keyword evidence="4 12" id="KW-0597">Phosphoprotein</keyword>
<evidence type="ECO:0000256" key="11">
    <source>
        <dbReference type="ARBA" id="ARBA00023136"/>
    </source>
</evidence>
<dbReference type="SMART" id="SM00448">
    <property type="entry name" value="REC"/>
    <property type="match status" value="1"/>
</dbReference>
<dbReference type="SMART" id="SM00388">
    <property type="entry name" value="HisKA"/>
    <property type="match status" value="1"/>
</dbReference>
<feature type="transmembrane region" description="Helical" evidence="13">
    <location>
        <begin position="20"/>
        <end position="42"/>
    </location>
</feature>
<feature type="domain" description="PAC" evidence="17">
    <location>
        <begin position="738"/>
        <end position="790"/>
    </location>
</feature>
<dbReference type="PRINTS" id="PR00344">
    <property type="entry name" value="BCTRLSENSOR"/>
</dbReference>
<feature type="domain" description="Histidine kinase" evidence="14">
    <location>
        <begin position="926"/>
        <end position="1142"/>
    </location>
</feature>
<dbReference type="InterPro" id="IPR035965">
    <property type="entry name" value="PAS-like_dom_sf"/>
</dbReference>
<dbReference type="InterPro" id="IPR036890">
    <property type="entry name" value="HATPase_C_sf"/>
</dbReference>
<dbReference type="InterPro" id="IPR003594">
    <property type="entry name" value="HATPase_dom"/>
</dbReference>
<dbReference type="InterPro" id="IPR036097">
    <property type="entry name" value="HisK_dim/P_sf"/>
</dbReference>
<evidence type="ECO:0000259" key="14">
    <source>
        <dbReference type="PROSITE" id="PS50109"/>
    </source>
</evidence>
<evidence type="ECO:0000259" key="16">
    <source>
        <dbReference type="PROSITE" id="PS50112"/>
    </source>
</evidence>
<dbReference type="InterPro" id="IPR000700">
    <property type="entry name" value="PAS-assoc_C"/>
</dbReference>
<dbReference type="EMBL" id="LO017727">
    <property type="protein sequence ID" value="CRH07828.1"/>
    <property type="molecule type" value="Genomic_DNA"/>
</dbReference>
<evidence type="ECO:0000259" key="15">
    <source>
        <dbReference type="PROSITE" id="PS50110"/>
    </source>
</evidence>
<dbReference type="Pfam" id="PF00072">
    <property type="entry name" value="Response_reg"/>
    <property type="match status" value="1"/>
</dbReference>
<dbReference type="InterPro" id="IPR000014">
    <property type="entry name" value="PAS"/>
</dbReference>
<reference evidence="18" key="1">
    <citation type="submission" date="2015-04" db="EMBL/GenBank/DDBJ databases">
        <authorList>
            <person name="Syromyatnikov M.Y."/>
            <person name="Popov V.N."/>
        </authorList>
    </citation>
    <scope>NUCLEOTIDE SEQUENCE</scope>
    <source>
        <strain evidence="18">MO-1</strain>
    </source>
</reference>
<dbReference type="CDD" id="cd17546">
    <property type="entry name" value="REC_hyHK_CKI1_RcsC-like"/>
    <property type="match status" value="1"/>
</dbReference>
<dbReference type="InterPro" id="IPR011006">
    <property type="entry name" value="CheY-like_superfamily"/>
</dbReference>
<dbReference type="Pfam" id="PF08448">
    <property type="entry name" value="PAS_4"/>
    <property type="match status" value="2"/>
</dbReference>
<dbReference type="Gene3D" id="3.30.450.20">
    <property type="entry name" value="PAS domain"/>
    <property type="match status" value="5"/>
</dbReference>
<dbReference type="Gene3D" id="3.30.565.10">
    <property type="entry name" value="Histidine kinase-like ATPase, C-terminal domain"/>
    <property type="match status" value="1"/>
</dbReference>
<evidence type="ECO:0000256" key="4">
    <source>
        <dbReference type="ARBA" id="ARBA00022553"/>
    </source>
</evidence>
<dbReference type="CDD" id="cd16922">
    <property type="entry name" value="HATPase_EvgS-ArcB-TorS-like"/>
    <property type="match status" value="1"/>
</dbReference>
<evidence type="ECO:0000256" key="1">
    <source>
        <dbReference type="ARBA" id="ARBA00000085"/>
    </source>
</evidence>
<dbReference type="SUPFAM" id="SSF52172">
    <property type="entry name" value="CheY-like"/>
    <property type="match status" value="1"/>
</dbReference>
<evidence type="ECO:0000256" key="10">
    <source>
        <dbReference type="ARBA" id="ARBA00022989"/>
    </source>
</evidence>
<sequence length="1287" mass="145704">MAQTPHPSSDTDAPDDKRSIVSLWSIIALVSWTVLIGLSLYWNLTEHRRSVFNLVEERSRHIFQLIQLTRKWNAMHGGVYVPITDKTQPNPYLDVLDRDVVTLNGLQLTKVNPAFMTRQIAEISSRDHVLFNITSLRPIRPANRADTWETGALQTFELGNREKFELVNEVGKAQFRYMAPLMVGKPCMKCHAKQGYKVGDIRGGISVTVPAQAVLQKIQHSSQYIWWVHGILWLVLGSAIAYAMTKHQQHLQLLIEREKEQELLVAKRTEELQQSNLYLEKERSDLQSIIDGVAEPLMVISHDYQIIRMNRAAAAYDPLLASSDEPFTCFALSHHRRTPCEGGEHPCPLDRVRESHKPFTTVHRHTMANGEIRHVELLASPLFNKDGTLFGIIESSRDITAYRQVEERLERERNFSNAIIDSLSGLFALIDPQGQIVRWNHNLVDATEYDEHHIHGFHFLQLITPRSRDEMVRAFKITLSKGHVVRNASLLTRGGQEVPYYFQANKIVIEGHAYISCTGIDMSDQHRMQRALLESQANLAQAQLVAGLGSLVWDLSSGEVHWSDQIYRMLGLVPGSKPAHLKTFMKGVNRTDRKQLDNDFRTAIQSPEHSFDREVTLSGFDGEERQLHLRGQVQTNSEGIAQSLLVTLLDITERKQTEAQLAQQLSFQKTLINTIPIPVFYKDNTLRYREMNSAFAEFMHATPEKLLHKTVYEIAPSPLAKIYDETDRALMTSPEKMQQYEAKVVNQDGENRDVIFYKAVVMDESKQPSGIIGAILDITERTKAEQALSDSHQRFDTVLGSLDALVFVSRPHSQEILYINKAAEQRFGRARKHACWHQFGKAQTEPCLHCSQLSLQAEHSTMVHGVRDRIHHLEHTDEWFAIRERTIPWVDGQMVHLEVATDISPLKKAQQEAERASRAKSEFLATMSHEIRTPMNVVVGMSDVLQESLQDPEHQQQMRMIQKAGNTLLDLINDILDLSKVEAGQLELESIPFNPMQLLEETHVIFVKQAETKGLLLEVCHQDDLPILLLGDRSRVRQVMVNLVGNAIKFTEKGSIQLNMAYQEGALYFSVTDTGVGITQQKIDQIFEKFTQADSSIARRFGGTGLGLSISRTLVELMGGTIEAESTPEQGSTFAFTIPCVITEQRRVAVQHDASQQQLDTQGLHILLVDDSDDNRTLIRTYLKQTPHQVTEAVNGEEAVKFAKEGGFDLILMDIQMPIMDGYSASKAIRKHEESHQQLPIPILALTAHALQEDVVLSIEAGCNDHLTKPIKKHALLETIKRYGIKS</sequence>
<dbReference type="SUPFAM" id="SSF55874">
    <property type="entry name" value="ATPase domain of HSP90 chaperone/DNA topoisomerase II/histidine kinase"/>
    <property type="match status" value="1"/>
</dbReference>
<dbReference type="SUPFAM" id="SSF55785">
    <property type="entry name" value="PYP-like sensor domain (PAS domain)"/>
    <property type="match status" value="5"/>
</dbReference>
<dbReference type="Gene3D" id="2.10.70.100">
    <property type="match status" value="1"/>
</dbReference>
<dbReference type="InterPro" id="IPR001610">
    <property type="entry name" value="PAC"/>
</dbReference>
<dbReference type="InterPro" id="IPR005467">
    <property type="entry name" value="His_kinase_dom"/>
</dbReference>
<gene>
    <name evidence="18" type="ORF">MAGMO_3696</name>
</gene>
<comment type="subcellular location">
    <subcellularLocation>
        <location evidence="2">Membrane</location>
    </subcellularLocation>
</comment>
<dbReference type="PANTHER" id="PTHR43047:SF72">
    <property type="entry name" value="OSMOSENSING HISTIDINE PROTEIN KINASE SLN1"/>
    <property type="match status" value="1"/>
</dbReference>
<dbReference type="PROSITE" id="PS50110">
    <property type="entry name" value="RESPONSE_REGULATORY"/>
    <property type="match status" value="1"/>
</dbReference>
<organism evidence="18">
    <name type="scientific">Magnetococcus massalia (strain MO-1)</name>
    <dbReference type="NCBI Taxonomy" id="451514"/>
    <lineage>
        <taxon>Bacteria</taxon>
        <taxon>Pseudomonadati</taxon>
        <taxon>Pseudomonadota</taxon>
        <taxon>Magnetococcia</taxon>
        <taxon>Magnetococcales</taxon>
        <taxon>Magnetococcaceae</taxon>
        <taxon>Magnetococcus</taxon>
    </lineage>
</organism>
<dbReference type="Pfam" id="PF00512">
    <property type="entry name" value="HisKA"/>
    <property type="match status" value="1"/>
</dbReference>
<dbReference type="PROSITE" id="PS50112">
    <property type="entry name" value="PAS"/>
    <property type="match status" value="1"/>
</dbReference>
<evidence type="ECO:0000313" key="18">
    <source>
        <dbReference type="EMBL" id="CRH07828.1"/>
    </source>
</evidence>
<dbReference type="SMART" id="SM00387">
    <property type="entry name" value="HATPase_c"/>
    <property type="match status" value="1"/>
</dbReference>
<comment type="catalytic activity">
    <reaction evidence="1">
        <text>ATP + protein L-histidine = ADP + protein N-phospho-L-histidine.</text>
        <dbReference type="EC" id="2.7.13.3"/>
    </reaction>
</comment>
<evidence type="ECO:0000256" key="12">
    <source>
        <dbReference type="PROSITE-ProRule" id="PRU00169"/>
    </source>
</evidence>
<keyword evidence="5 18" id="KW-0808">Transferase</keyword>
<dbReference type="InterPro" id="IPR004358">
    <property type="entry name" value="Sig_transdc_His_kin-like_C"/>
</dbReference>
<keyword evidence="11 13" id="KW-0472">Membrane</keyword>
<feature type="domain" description="PAC" evidence="17">
    <location>
        <begin position="355"/>
        <end position="411"/>
    </location>
</feature>
<feature type="transmembrane region" description="Helical" evidence="13">
    <location>
        <begin position="224"/>
        <end position="244"/>
    </location>
</feature>
<dbReference type="SUPFAM" id="SSF47384">
    <property type="entry name" value="Homodimeric domain of signal transducing histidine kinase"/>
    <property type="match status" value="1"/>
</dbReference>
<dbReference type="GO" id="GO:0009927">
    <property type="term" value="F:histidine phosphotransfer kinase activity"/>
    <property type="evidence" value="ECO:0007669"/>
    <property type="project" value="TreeGrafter"/>
</dbReference>
<dbReference type="PROSITE" id="PS50113">
    <property type="entry name" value="PAC"/>
    <property type="match status" value="3"/>
</dbReference>
<dbReference type="SMART" id="SM00086">
    <property type="entry name" value="PAC"/>
    <property type="match status" value="4"/>
</dbReference>
<feature type="domain" description="PAS" evidence="16">
    <location>
        <begin position="412"/>
        <end position="482"/>
    </location>
</feature>
<dbReference type="FunFam" id="1.10.287.130:FF:000004">
    <property type="entry name" value="Ethylene receptor 1"/>
    <property type="match status" value="1"/>
</dbReference>
<evidence type="ECO:0000259" key="17">
    <source>
        <dbReference type="PROSITE" id="PS50113"/>
    </source>
</evidence>
<dbReference type="FunFam" id="3.30.565.10:FF:000078">
    <property type="entry name" value="Two-component sensor histidine kinase"/>
    <property type="match status" value="1"/>
</dbReference>